<organism evidence="1">
    <name type="scientific">Rhizophora mucronata</name>
    <name type="common">Asiatic mangrove</name>
    <dbReference type="NCBI Taxonomy" id="61149"/>
    <lineage>
        <taxon>Eukaryota</taxon>
        <taxon>Viridiplantae</taxon>
        <taxon>Streptophyta</taxon>
        <taxon>Embryophyta</taxon>
        <taxon>Tracheophyta</taxon>
        <taxon>Spermatophyta</taxon>
        <taxon>Magnoliopsida</taxon>
        <taxon>eudicotyledons</taxon>
        <taxon>Gunneridae</taxon>
        <taxon>Pentapetalae</taxon>
        <taxon>rosids</taxon>
        <taxon>fabids</taxon>
        <taxon>Malpighiales</taxon>
        <taxon>Rhizophoraceae</taxon>
        <taxon>Rhizophora</taxon>
    </lineage>
</organism>
<dbReference type="EMBL" id="GGEC01078238">
    <property type="protein sequence ID" value="MBX58722.1"/>
    <property type="molecule type" value="Transcribed_RNA"/>
</dbReference>
<evidence type="ECO:0000313" key="1">
    <source>
        <dbReference type="EMBL" id="MBX58722.1"/>
    </source>
</evidence>
<protein>
    <submittedName>
        <fullName evidence="1">Uncharacterized protein</fullName>
    </submittedName>
</protein>
<reference evidence="1" key="1">
    <citation type="submission" date="2018-02" db="EMBL/GenBank/DDBJ databases">
        <title>Rhizophora mucronata_Transcriptome.</title>
        <authorList>
            <person name="Meera S.P."/>
            <person name="Sreeshan A."/>
            <person name="Augustine A."/>
        </authorList>
    </citation>
    <scope>NUCLEOTIDE SEQUENCE</scope>
    <source>
        <tissue evidence="1">Leaf</tissue>
    </source>
</reference>
<proteinExistence type="predicted"/>
<accession>A0A2P2PVF1</accession>
<dbReference type="AlphaFoldDB" id="A0A2P2PVF1"/>
<name>A0A2P2PVF1_RHIMU</name>
<sequence length="30" mass="3667">MSINLLILVDEKNWYYLPLEMASELTRVRR</sequence>